<dbReference type="STRING" id="57704.SAMN04489793_2178"/>
<sequence>MFWKILGAIVVIWLALMVASAIIKSLFPLAVIALVVIGIVTVVKWLSSGKKTPSTF</sequence>
<dbReference type="RefSeq" id="WP_164711677.1">
    <property type="nucleotide sequence ID" value="NZ_CBDRGN010000001.1"/>
</dbReference>
<keyword evidence="1" id="KW-1133">Transmembrane helix</keyword>
<dbReference type="AlphaFoldDB" id="A0A1H4S4S4"/>
<evidence type="ECO:0000256" key="1">
    <source>
        <dbReference type="SAM" id="Phobius"/>
    </source>
</evidence>
<protein>
    <submittedName>
        <fullName evidence="2">Uncharacterized protein</fullName>
    </submittedName>
</protein>
<keyword evidence="3" id="KW-1185">Reference proteome</keyword>
<organism evidence="2 3">
    <name type="scientific">Tsukamurella tyrosinosolvens</name>
    <dbReference type="NCBI Taxonomy" id="57704"/>
    <lineage>
        <taxon>Bacteria</taxon>
        <taxon>Bacillati</taxon>
        <taxon>Actinomycetota</taxon>
        <taxon>Actinomycetes</taxon>
        <taxon>Mycobacteriales</taxon>
        <taxon>Tsukamurellaceae</taxon>
        <taxon>Tsukamurella</taxon>
    </lineage>
</organism>
<dbReference type="Proteomes" id="UP000182241">
    <property type="component" value="Unassembled WGS sequence"/>
</dbReference>
<evidence type="ECO:0000313" key="2">
    <source>
        <dbReference type="EMBL" id="SEC39205.1"/>
    </source>
</evidence>
<proteinExistence type="predicted"/>
<name>A0A1H4S4S4_TSUTY</name>
<feature type="transmembrane region" description="Helical" evidence="1">
    <location>
        <begin position="30"/>
        <end position="47"/>
    </location>
</feature>
<dbReference type="GeneID" id="300998986"/>
<dbReference type="EMBL" id="FNSA01000003">
    <property type="protein sequence ID" value="SEC39205.1"/>
    <property type="molecule type" value="Genomic_DNA"/>
</dbReference>
<evidence type="ECO:0000313" key="3">
    <source>
        <dbReference type="Proteomes" id="UP000182241"/>
    </source>
</evidence>
<reference evidence="3" key="1">
    <citation type="submission" date="2016-10" db="EMBL/GenBank/DDBJ databases">
        <authorList>
            <person name="Varghese N."/>
            <person name="Submissions S."/>
        </authorList>
    </citation>
    <scope>NUCLEOTIDE SEQUENCE [LARGE SCALE GENOMIC DNA]</scope>
    <source>
        <strain evidence="3">DSM 44234</strain>
    </source>
</reference>
<keyword evidence="1" id="KW-0472">Membrane</keyword>
<keyword evidence="1" id="KW-0812">Transmembrane</keyword>
<gene>
    <name evidence="2" type="ORF">SAMN04489793_2178</name>
</gene>
<accession>A0A1H4S4S4</accession>